<evidence type="ECO:0000313" key="3">
    <source>
        <dbReference type="Proteomes" id="UP000326912"/>
    </source>
</evidence>
<evidence type="ECO:0000313" key="2">
    <source>
        <dbReference type="EMBL" id="GER91643.1"/>
    </source>
</evidence>
<evidence type="ECO:0000256" key="1">
    <source>
        <dbReference type="SAM" id="Phobius"/>
    </source>
</evidence>
<keyword evidence="1" id="KW-0812">Transmembrane</keyword>
<keyword evidence="3" id="KW-1185">Reference proteome</keyword>
<dbReference type="RefSeq" id="WP_151759266.1">
    <property type="nucleotide sequence ID" value="NZ_BKZW01000004.1"/>
</dbReference>
<organism evidence="2 3">
    <name type="scientific">Dictyobacter vulcani</name>
    <dbReference type="NCBI Taxonomy" id="2607529"/>
    <lineage>
        <taxon>Bacteria</taxon>
        <taxon>Bacillati</taxon>
        <taxon>Chloroflexota</taxon>
        <taxon>Ktedonobacteria</taxon>
        <taxon>Ktedonobacterales</taxon>
        <taxon>Dictyobacteraceae</taxon>
        <taxon>Dictyobacter</taxon>
    </lineage>
</organism>
<keyword evidence="1" id="KW-0472">Membrane</keyword>
<dbReference type="Proteomes" id="UP000326912">
    <property type="component" value="Unassembled WGS sequence"/>
</dbReference>
<keyword evidence="1" id="KW-1133">Transmembrane helix</keyword>
<sequence length="76" mass="8457">MVVYWTDLLNYILPVAFGILLADRLQRDKRTRVDEIFTSTPSSHTARLYGKFLGATIATALPILLLFVLASASSSR</sequence>
<accession>A0A5J4KVW4</accession>
<name>A0A5J4KVW4_9CHLR</name>
<comment type="caution">
    <text evidence="2">The sequence shown here is derived from an EMBL/GenBank/DDBJ whole genome shotgun (WGS) entry which is preliminary data.</text>
</comment>
<dbReference type="EMBL" id="BKZW01000004">
    <property type="protein sequence ID" value="GER91643.1"/>
    <property type="molecule type" value="Genomic_DNA"/>
</dbReference>
<protein>
    <submittedName>
        <fullName evidence="2">Uncharacterized protein</fullName>
    </submittedName>
</protein>
<gene>
    <name evidence="2" type="ORF">KDW_58050</name>
</gene>
<reference evidence="2 3" key="1">
    <citation type="submission" date="2019-10" db="EMBL/GenBank/DDBJ databases">
        <title>Dictyobacter vulcani sp. nov., within the class Ktedonobacteria, isolated from soil of volcanic Mt. Zao.</title>
        <authorList>
            <person name="Zheng Y."/>
            <person name="Wang C.M."/>
            <person name="Sakai Y."/>
            <person name="Abe K."/>
            <person name="Yokota A."/>
            <person name="Yabe S."/>
        </authorList>
    </citation>
    <scope>NUCLEOTIDE SEQUENCE [LARGE SCALE GENOMIC DNA]</scope>
    <source>
        <strain evidence="2 3">W12</strain>
    </source>
</reference>
<dbReference type="AlphaFoldDB" id="A0A5J4KVW4"/>
<feature type="transmembrane region" description="Helical" evidence="1">
    <location>
        <begin position="52"/>
        <end position="72"/>
    </location>
</feature>
<proteinExistence type="predicted"/>
<feature type="transmembrane region" description="Helical" evidence="1">
    <location>
        <begin position="6"/>
        <end position="22"/>
    </location>
</feature>